<evidence type="ECO:0000313" key="1">
    <source>
        <dbReference type="EMBL" id="KAJ4713457.1"/>
    </source>
</evidence>
<evidence type="ECO:0000313" key="2">
    <source>
        <dbReference type="Proteomes" id="UP001164539"/>
    </source>
</evidence>
<reference evidence="1 2" key="1">
    <citation type="journal article" date="2023" name="Science">
        <title>Complex scaffold remodeling in plant triterpene biosynthesis.</title>
        <authorList>
            <person name="De La Pena R."/>
            <person name="Hodgson H."/>
            <person name="Liu J.C."/>
            <person name="Stephenson M.J."/>
            <person name="Martin A.C."/>
            <person name="Owen C."/>
            <person name="Harkess A."/>
            <person name="Leebens-Mack J."/>
            <person name="Jimenez L.E."/>
            <person name="Osbourn A."/>
            <person name="Sattely E.S."/>
        </authorList>
    </citation>
    <scope>NUCLEOTIDE SEQUENCE [LARGE SCALE GENOMIC DNA]</scope>
    <source>
        <strain evidence="2">cv. JPN11</strain>
        <tissue evidence="1">Leaf</tissue>
    </source>
</reference>
<proteinExistence type="predicted"/>
<name>A0ACC1XRE3_MELAZ</name>
<sequence length="673" mass="73010">MDPPPLPPHPTTPTSITVSPAVPAPTSIHLNYPDSIESSPRSRTGDTYDDPLPPVPGAKLRLMCSYGGHIIPRPHDKSLCYVGGETRLVVVDRHSSLSSLCTRLSRSLFNGRSFMLKYQLPNEDLDSLVSITTDEDLENMIEEYDRLMAASDSTLTTSSRIRLFLFFNKPETAASMGAFLDDAKSETWFVDALNGSGLLPRGLSDTTMDCLLNLDNDNDLEAQPAENDHSKQVKNMVHDVQYSLPDSPVVETSSSFGSSSSSPSMSNLPPIRVRVEDQKNGIEEQFAQMTFAHTGFQKPQDEGMVVYSGAPPPMPVAAANALPAMHIGMPSENTSRVLSDDERSDHNVPVRSRKPPLPLQPVQHKACAAYNLPSPDSVASDSSIASASSLSKPVYYQDQVGAASGENRAPTSPGTQSNIPIPSSQIQDSGYVLPHQLDQQQQQQPPQQQFVHASMHYIPHPSTTPPVPISSYYPMYAASPQQLHHPIDQQYPVYVMPVAQTHPYISMQSNVAETSVVAASSRPLTPPTPAVVAVSAAYKEGTPPIYPTKTTATQVKPEMAANLYRTAVSSTPSLVQIPSNQFPQQYVNYSQVQHPSQSIAVAPAAGANYGYDYTNPASHEQVYYTQYQGQVAPLPPQYQTMTAAAAVAALADASNQLLPPDNSKHQIRTSQPL</sequence>
<comment type="caution">
    <text evidence="1">The sequence shown here is derived from an EMBL/GenBank/DDBJ whole genome shotgun (WGS) entry which is preliminary data.</text>
</comment>
<protein>
    <submittedName>
        <fullName evidence="1">Octicosapeptide/Phox/Bem1p family protein</fullName>
    </submittedName>
</protein>
<organism evidence="1 2">
    <name type="scientific">Melia azedarach</name>
    <name type="common">Chinaberry tree</name>
    <dbReference type="NCBI Taxonomy" id="155640"/>
    <lineage>
        <taxon>Eukaryota</taxon>
        <taxon>Viridiplantae</taxon>
        <taxon>Streptophyta</taxon>
        <taxon>Embryophyta</taxon>
        <taxon>Tracheophyta</taxon>
        <taxon>Spermatophyta</taxon>
        <taxon>Magnoliopsida</taxon>
        <taxon>eudicotyledons</taxon>
        <taxon>Gunneridae</taxon>
        <taxon>Pentapetalae</taxon>
        <taxon>rosids</taxon>
        <taxon>malvids</taxon>
        <taxon>Sapindales</taxon>
        <taxon>Meliaceae</taxon>
        <taxon>Melia</taxon>
    </lineage>
</organism>
<keyword evidence="2" id="KW-1185">Reference proteome</keyword>
<gene>
    <name evidence="1" type="ORF">OWV82_015550</name>
</gene>
<dbReference type="Proteomes" id="UP001164539">
    <property type="component" value="Chromosome 8"/>
</dbReference>
<accession>A0ACC1XRE3</accession>
<dbReference type="EMBL" id="CM051401">
    <property type="protein sequence ID" value="KAJ4713457.1"/>
    <property type="molecule type" value="Genomic_DNA"/>
</dbReference>